<feature type="transmembrane region" description="Helical" evidence="2">
    <location>
        <begin position="347"/>
        <end position="365"/>
    </location>
</feature>
<feature type="transmembrane region" description="Helical" evidence="2">
    <location>
        <begin position="225"/>
        <end position="244"/>
    </location>
</feature>
<keyword evidence="2" id="KW-0472">Membrane</keyword>
<sequence length="698" mass="78060">MASSSQPRKERPSTLRVSRQDPSFGSDVTAVDGSASDSREDGWIDEEAGDIEMQQSPTALRPRSDCLQAGTKPPASIVSGDSDGRSCSKHRRISRRDRTRERRCRHEDHGSEFLRQSKTTSCWRKCKKVLSKHDKSLVEGWREDIDTLLVFSGLFSAVLTAFVVESYSFLQPDPQGTTTDILRDMLGELRNIRAGVTSPPASPSADPEFPFISDFPQSFAIRVNVLWFTSLVFSLAAATIGILVKQWLRDYVRHSGGSAREKARVRQLRHNDLLTFHIHEVIAALPILLQWSLAFFFIGLVDLLWNLNFIVAAIVTCFVTAALAFFVVTTVLPSLRADSPHRSPQALALYLSYTAGVRLLLWLVAGKLRIDAHNALLIPLNVAETQWRRRWRLFKSWLAKLLHERAHSNWHEREQYLVRGQEVELDCQILVAADAMYMDNRILEEVIRPCVEEVPAPAASKCVTQIVTNRAHGTLDGKPMWRSSDTLDEGVIVLAQLTLDVLARLGDSDDQEAVHLLDLLKRLCHAIRFEDDHPLSTRLYERVYATVSRLLTHEGVGRDGFHLLYTLLSRASPSVQVDSTVIEHIATFGTTARDARQDSDTYFSACVMTIQFSTRLPPDEQRGSEARVGTLLAEMEHFVRETQALPSPALLHAINSFAENNASSVMGHARHGLEQLSRMVASIRANLAASSRASSESA</sequence>
<protein>
    <recommendedName>
        <fullName evidence="3">DUF6535 domain-containing protein</fullName>
    </recommendedName>
</protein>
<evidence type="ECO:0000313" key="5">
    <source>
        <dbReference type="Proteomes" id="UP000703269"/>
    </source>
</evidence>
<keyword evidence="5" id="KW-1185">Reference proteome</keyword>
<dbReference type="InterPro" id="IPR045338">
    <property type="entry name" value="DUF6535"/>
</dbReference>
<feature type="compositionally biased region" description="Basic and acidic residues" evidence="1">
    <location>
        <begin position="96"/>
        <end position="110"/>
    </location>
</feature>
<feature type="region of interest" description="Disordered" evidence="1">
    <location>
        <begin position="1"/>
        <end position="110"/>
    </location>
</feature>
<feature type="transmembrane region" description="Helical" evidence="2">
    <location>
        <begin position="307"/>
        <end position="335"/>
    </location>
</feature>
<feature type="domain" description="DUF6535" evidence="3">
    <location>
        <begin position="123"/>
        <end position="306"/>
    </location>
</feature>
<dbReference type="Pfam" id="PF20153">
    <property type="entry name" value="DUF6535"/>
    <property type="match status" value="1"/>
</dbReference>
<comment type="caution">
    <text evidence="4">The sequence shown here is derived from an EMBL/GenBank/DDBJ whole genome shotgun (WGS) entry which is preliminary data.</text>
</comment>
<dbReference type="OrthoDB" id="3235960at2759"/>
<evidence type="ECO:0000256" key="2">
    <source>
        <dbReference type="SAM" id="Phobius"/>
    </source>
</evidence>
<dbReference type="Proteomes" id="UP000703269">
    <property type="component" value="Unassembled WGS sequence"/>
</dbReference>
<proteinExistence type="predicted"/>
<organism evidence="4 5">
    <name type="scientific">Phanerochaete sordida</name>
    <dbReference type="NCBI Taxonomy" id="48140"/>
    <lineage>
        <taxon>Eukaryota</taxon>
        <taxon>Fungi</taxon>
        <taxon>Dikarya</taxon>
        <taxon>Basidiomycota</taxon>
        <taxon>Agaricomycotina</taxon>
        <taxon>Agaricomycetes</taxon>
        <taxon>Polyporales</taxon>
        <taxon>Phanerochaetaceae</taxon>
        <taxon>Phanerochaete</taxon>
    </lineage>
</organism>
<feature type="transmembrane region" description="Helical" evidence="2">
    <location>
        <begin position="281"/>
        <end position="301"/>
    </location>
</feature>
<evidence type="ECO:0000259" key="3">
    <source>
        <dbReference type="Pfam" id="PF20153"/>
    </source>
</evidence>
<keyword evidence="2" id="KW-0812">Transmembrane</keyword>
<evidence type="ECO:0000313" key="4">
    <source>
        <dbReference type="EMBL" id="GJE98079.1"/>
    </source>
</evidence>
<dbReference type="EMBL" id="BPQB01000081">
    <property type="protein sequence ID" value="GJE98079.1"/>
    <property type="molecule type" value="Genomic_DNA"/>
</dbReference>
<feature type="transmembrane region" description="Helical" evidence="2">
    <location>
        <begin position="145"/>
        <end position="164"/>
    </location>
</feature>
<keyword evidence="2" id="KW-1133">Transmembrane helix</keyword>
<reference evidence="4 5" key="1">
    <citation type="submission" date="2021-08" db="EMBL/GenBank/DDBJ databases">
        <title>Draft Genome Sequence of Phanerochaete sordida strain YK-624.</title>
        <authorList>
            <person name="Mori T."/>
            <person name="Dohra H."/>
            <person name="Suzuki T."/>
            <person name="Kawagishi H."/>
            <person name="Hirai H."/>
        </authorList>
    </citation>
    <scope>NUCLEOTIDE SEQUENCE [LARGE SCALE GENOMIC DNA]</scope>
    <source>
        <strain evidence="4 5">YK-624</strain>
    </source>
</reference>
<evidence type="ECO:0000256" key="1">
    <source>
        <dbReference type="SAM" id="MobiDB-lite"/>
    </source>
</evidence>
<gene>
    <name evidence="4" type="ORF">PsYK624_143010</name>
</gene>
<accession>A0A9P3LKW9</accession>
<name>A0A9P3LKW9_9APHY</name>
<dbReference type="AlphaFoldDB" id="A0A9P3LKW9"/>